<protein>
    <recommendedName>
        <fullName evidence="3 7">GPN-loop GTPase 3</fullName>
    </recommendedName>
</protein>
<dbReference type="InterPro" id="IPR030228">
    <property type="entry name" value="Gpn3"/>
</dbReference>
<dbReference type="InParanoid" id="B3RK10"/>
<proteinExistence type="inferred from homology"/>
<name>B3RK10_TRIAD</name>
<comment type="subunit">
    <text evidence="7">Binds to RNA polymerase II (RNAPII).</text>
</comment>
<keyword evidence="9" id="KW-1185">Reference proteome</keyword>
<dbReference type="FunFam" id="3.40.50.300:FF:000616">
    <property type="entry name" value="GPN-loop GTPase 3"/>
    <property type="match status" value="1"/>
</dbReference>
<evidence type="ECO:0000256" key="6">
    <source>
        <dbReference type="ARBA" id="ARBA00023134"/>
    </source>
</evidence>
<keyword evidence="4 7" id="KW-0547">Nucleotide-binding</keyword>
<dbReference type="STRING" id="10228.B3RK10"/>
<dbReference type="KEGG" id="tad:TRIADDRAFT_49602"/>
<comment type="function">
    <text evidence="1">Small GTPase required for proper localization of RNA polymerase II (RNAPII). May act at an RNAP assembly step prior to nuclear import.</text>
</comment>
<comment type="function">
    <text evidence="7">Small GTPase required for proper nuclear import of RNA polymerase II and III (RNAPII and RNAPIII). May act at an RNAP assembly step prior to nuclear import.</text>
</comment>
<dbReference type="GeneID" id="6748972"/>
<dbReference type="AlphaFoldDB" id="B3RK10"/>
<dbReference type="Pfam" id="PF03029">
    <property type="entry name" value="ATP_bind_1"/>
    <property type="match status" value="1"/>
</dbReference>
<dbReference type="Gene3D" id="3.40.50.300">
    <property type="entry name" value="P-loop containing nucleotide triphosphate hydrolases"/>
    <property type="match status" value="1"/>
</dbReference>
<dbReference type="SUPFAM" id="SSF52540">
    <property type="entry name" value="P-loop containing nucleoside triphosphate hydrolases"/>
    <property type="match status" value="1"/>
</dbReference>
<sequence length="271" mass="31160">MRYAQLVMGPAGSGKSTYCSNMVKHCENIKRSIYVVNLDPAAEYFDYPVIADIRELIQVDDVMDDPDLRLGPNGGLVFCMEYLLNNLNWLEEKLGYVEDDYFLFDCPGQIELYTHFPIMKTLIDHLQKWDIRPCAVYLVDSQFMIDAPKFISGTMSALSCMVNLELPHVNIMSKMDLIGPGDKENIERYLNADCESLADELDQLRGKKFHKLNSMISRMIEDYSLVKFLALNFNSEDSVEAIMYQIDTAIQYDEDREFTNQDADDEDADNQ</sequence>
<dbReference type="eggNOG" id="KOG1534">
    <property type="taxonomic scope" value="Eukaryota"/>
</dbReference>
<dbReference type="InterPro" id="IPR027417">
    <property type="entry name" value="P-loop_NTPase"/>
</dbReference>
<dbReference type="GO" id="GO:0003924">
    <property type="term" value="F:GTPase activity"/>
    <property type="evidence" value="ECO:0000318"/>
    <property type="project" value="GO_Central"/>
</dbReference>
<dbReference type="CTD" id="6748972"/>
<gene>
    <name evidence="8" type="ORF">TRIADDRAFT_49602</name>
</gene>
<dbReference type="PhylomeDB" id="B3RK10"/>
<dbReference type="CDD" id="cd17872">
    <property type="entry name" value="GPN3"/>
    <property type="match status" value="1"/>
</dbReference>
<dbReference type="EMBL" id="DS985241">
    <property type="protein sequence ID" value="EDV29353.1"/>
    <property type="molecule type" value="Genomic_DNA"/>
</dbReference>
<evidence type="ECO:0000256" key="3">
    <source>
        <dbReference type="ARBA" id="ARBA00014587"/>
    </source>
</evidence>
<dbReference type="PANTHER" id="PTHR21231:SF7">
    <property type="entry name" value="GPN-LOOP GTPASE 3"/>
    <property type="match status" value="1"/>
</dbReference>
<keyword evidence="5 7" id="KW-0378">Hydrolase</keyword>
<evidence type="ECO:0000256" key="7">
    <source>
        <dbReference type="RuleBase" id="RU365059"/>
    </source>
</evidence>
<dbReference type="InterPro" id="IPR004130">
    <property type="entry name" value="Gpn"/>
</dbReference>
<evidence type="ECO:0000313" key="9">
    <source>
        <dbReference type="Proteomes" id="UP000009022"/>
    </source>
</evidence>
<evidence type="ECO:0000256" key="5">
    <source>
        <dbReference type="ARBA" id="ARBA00022801"/>
    </source>
</evidence>
<evidence type="ECO:0000256" key="1">
    <source>
        <dbReference type="ARBA" id="ARBA00002411"/>
    </source>
</evidence>
<dbReference type="HOGENOM" id="CLU_037460_0_0_1"/>
<comment type="similarity">
    <text evidence="2 7">Belongs to the GPN-loop GTPase family.</text>
</comment>
<evidence type="ECO:0000313" key="8">
    <source>
        <dbReference type="EMBL" id="EDV29353.1"/>
    </source>
</evidence>
<dbReference type="GO" id="GO:0005525">
    <property type="term" value="F:GTP binding"/>
    <property type="evidence" value="ECO:0007669"/>
    <property type="project" value="UniProtKB-KW"/>
</dbReference>
<dbReference type="OrthoDB" id="5839at2759"/>
<dbReference type="FunCoup" id="B3RK10">
    <property type="interactions" value="1983"/>
</dbReference>
<organism evidence="8 9">
    <name type="scientific">Trichoplax adhaerens</name>
    <name type="common">Trichoplax reptans</name>
    <dbReference type="NCBI Taxonomy" id="10228"/>
    <lineage>
        <taxon>Eukaryota</taxon>
        <taxon>Metazoa</taxon>
        <taxon>Placozoa</taxon>
        <taxon>Uniplacotomia</taxon>
        <taxon>Trichoplacea</taxon>
        <taxon>Trichoplacidae</taxon>
        <taxon>Trichoplax</taxon>
    </lineage>
</organism>
<dbReference type="PANTHER" id="PTHR21231">
    <property type="entry name" value="XPA-BINDING PROTEIN 1-RELATED"/>
    <property type="match status" value="1"/>
</dbReference>
<evidence type="ECO:0000256" key="2">
    <source>
        <dbReference type="ARBA" id="ARBA00005290"/>
    </source>
</evidence>
<dbReference type="OMA" id="LYTHMTV"/>
<evidence type="ECO:0000256" key="4">
    <source>
        <dbReference type="ARBA" id="ARBA00022741"/>
    </source>
</evidence>
<dbReference type="RefSeq" id="XP_002108555.1">
    <property type="nucleotide sequence ID" value="XM_002108519.1"/>
</dbReference>
<keyword evidence="6 7" id="KW-0342">GTP-binding</keyword>
<dbReference type="Proteomes" id="UP000009022">
    <property type="component" value="Unassembled WGS sequence"/>
</dbReference>
<accession>B3RK10</accession>
<reference evidence="8 9" key="1">
    <citation type="journal article" date="2008" name="Nature">
        <title>The Trichoplax genome and the nature of placozoans.</title>
        <authorList>
            <person name="Srivastava M."/>
            <person name="Begovic E."/>
            <person name="Chapman J."/>
            <person name="Putnam N.H."/>
            <person name="Hellsten U."/>
            <person name="Kawashima T."/>
            <person name="Kuo A."/>
            <person name="Mitros T."/>
            <person name="Salamov A."/>
            <person name="Carpenter M.L."/>
            <person name="Signorovitch A.Y."/>
            <person name="Moreno M.A."/>
            <person name="Kamm K."/>
            <person name="Grimwood J."/>
            <person name="Schmutz J."/>
            <person name="Shapiro H."/>
            <person name="Grigoriev I.V."/>
            <person name="Buss L.W."/>
            <person name="Schierwater B."/>
            <person name="Dellaporta S.L."/>
            <person name="Rokhsar D.S."/>
        </authorList>
    </citation>
    <scope>NUCLEOTIDE SEQUENCE [LARGE SCALE GENOMIC DNA]</scope>
    <source>
        <strain evidence="8 9">Grell-BS-1999</strain>
    </source>
</reference>